<protein>
    <submittedName>
        <fullName evidence="5">Substrate-binding domain-containing protein</fullName>
    </submittedName>
</protein>
<dbReference type="RefSeq" id="WP_270953189.1">
    <property type="nucleotide sequence ID" value="NZ_JAQGLA010000085.1"/>
</dbReference>
<evidence type="ECO:0000256" key="3">
    <source>
        <dbReference type="SAM" id="Phobius"/>
    </source>
</evidence>
<keyword evidence="3" id="KW-0812">Transmembrane</keyword>
<evidence type="ECO:0000256" key="1">
    <source>
        <dbReference type="ARBA" id="ARBA00022729"/>
    </source>
</evidence>
<proteinExistence type="predicted"/>
<keyword evidence="3" id="KW-1133">Transmembrane helix</keyword>
<feature type="region of interest" description="Disordered" evidence="2">
    <location>
        <begin position="430"/>
        <end position="454"/>
    </location>
</feature>
<gene>
    <name evidence="5" type="ORF">OU415_31825</name>
</gene>
<dbReference type="InterPro" id="IPR024370">
    <property type="entry name" value="PBP_domain"/>
</dbReference>
<evidence type="ECO:0000259" key="4">
    <source>
        <dbReference type="Pfam" id="PF12849"/>
    </source>
</evidence>
<comment type="caution">
    <text evidence="5">The sequence shown here is derived from an EMBL/GenBank/DDBJ whole genome shotgun (WGS) entry which is preliminary data.</text>
</comment>
<evidence type="ECO:0000313" key="6">
    <source>
        <dbReference type="Proteomes" id="UP001210380"/>
    </source>
</evidence>
<evidence type="ECO:0000256" key="2">
    <source>
        <dbReference type="SAM" id="MobiDB-lite"/>
    </source>
</evidence>
<evidence type="ECO:0000313" key="5">
    <source>
        <dbReference type="EMBL" id="MDA3630054.1"/>
    </source>
</evidence>
<dbReference type="PANTHER" id="PTHR30570">
    <property type="entry name" value="PERIPLASMIC PHOSPHATE BINDING COMPONENT OF PHOSPHATE ABC TRANSPORTER"/>
    <property type="match status" value="1"/>
</dbReference>
<organism evidence="5 6">
    <name type="scientific">Saccharopolyspora oryzae</name>
    <dbReference type="NCBI Taxonomy" id="2997343"/>
    <lineage>
        <taxon>Bacteria</taxon>
        <taxon>Bacillati</taxon>
        <taxon>Actinomycetota</taxon>
        <taxon>Actinomycetes</taxon>
        <taxon>Pseudonocardiales</taxon>
        <taxon>Pseudonocardiaceae</taxon>
        <taxon>Saccharopolyspora</taxon>
    </lineage>
</organism>
<feature type="transmembrane region" description="Helical" evidence="3">
    <location>
        <begin position="20"/>
        <end position="38"/>
    </location>
</feature>
<feature type="domain" description="PBP" evidence="4">
    <location>
        <begin position="288"/>
        <end position="541"/>
    </location>
</feature>
<sequence length="569" mass="61310">MGVTWGDAVVALASLFGEHVGSWVLGVLAAVTISAPFVDRFFVRRKRIHYRVLYNSKIGLSPVQLHDGEVEPAHEDLTPIAKLVDRMSIVVIRVRNTGSFDIEARDFAEDISFSFGERIVWDARISEAPSQDIRQRIRNNLVFLPEEQDVGLPEGKPAGEAGLGVLRAWLGRRFESYVQAQPTGPAEVGPQWHGVRLSKLNLERGQKFKLVVVLREPDDEPAHAAGDDFATSKEISFAGSISNGRITDEKQQRRITWPLITTAVGLLLAGALVTTLLTGASATAGGIACGSGELQVKGSSAFAPIVGAVAEKYDETCRTDIRVTPTGSLGGLRELERTNEPDKLAVLSDGPAKDANDYAGRPVAVVVYALVVNESVDVSDLSTDDLRKIFSGEHTDWKQVRGGGEPLPINIVGRGAESGSRTVFEQKVLGGQEPPLSSDGCAKPDRQGSTTPTRCERTETQDAIAAIAATPGAIGYADAPAVRRAIAENRPLHIVTLDGKAPTVDDALRGYPFRTVEYLYTKGEPAEDTLLKRFTTYLNSDAGQAVMHDRGYTPCTGPTGPHPLCSDQR</sequence>
<dbReference type="Pfam" id="PF12849">
    <property type="entry name" value="PBP_like_2"/>
    <property type="match status" value="1"/>
</dbReference>
<dbReference type="Proteomes" id="UP001210380">
    <property type="component" value="Unassembled WGS sequence"/>
</dbReference>
<dbReference type="InterPro" id="IPR050811">
    <property type="entry name" value="Phosphate_ABC_transporter"/>
</dbReference>
<reference evidence="5 6" key="1">
    <citation type="submission" date="2022-11" db="EMBL/GenBank/DDBJ databases">
        <title>Draft genome sequence of Saccharopolyspora sp. WRP15-2 isolated from rhizosphere soils of wild rice in Thailand.</title>
        <authorList>
            <person name="Duangmal K."/>
            <person name="Kammanee S."/>
            <person name="Muangham S."/>
        </authorList>
    </citation>
    <scope>NUCLEOTIDE SEQUENCE [LARGE SCALE GENOMIC DNA]</scope>
    <source>
        <strain evidence="5 6">WRP15-2</strain>
    </source>
</reference>
<dbReference type="Gene3D" id="3.40.190.10">
    <property type="entry name" value="Periplasmic binding protein-like II"/>
    <property type="match status" value="2"/>
</dbReference>
<dbReference type="PANTHER" id="PTHR30570:SF1">
    <property type="entry name" value="PHOSPHATE-BINDING PROTEIN PSTS"/>
    <property type="match status" value="1"/>
</dbReference>
<name>A0ABT4V9G4_9PSEU</name>
<accession>A0ABT4V9G4</accession>
<dbReference type="SUPFAM" id="SSF53850">
    <property type="entry name" value="Periplasmic binding protein-like II"/>
    <property type="match status" value="1"/>
</dbReference>
<feature type="transmembrane region" description="Helical" evidence="3">
    <location>
        <begin position="255"/>
        <end position="277"/>
    </location>
</feature>
<keyword evidence="1" id="KW-0732">Signal</keyword>
<keyword evidence="6" id="KW-1185">Reference proteome</keyword>
<keyword evidence="3" id="KW-0472">Membrane</keyword>
<dbReference type="EMBL" id="JAQGLA010000085">
    <property type="protein sequence ID" value="MDA3630054.1"/>
    <property type="molecule type" value="Genomic_DNA"/>
</dbReference>